<gene>
    <name evidence="2" type="ORF">FOZ63_021402</name>
</gene>
<dbReference type="Proteomes" id="UP000553632">
    <property type="component" value="Unassembled WGS sequence"/>
</dbReference>
<sequence length="169" mass="18709">FMAIGISETSGLHVRLHYGDRKLVNANSEKYQPQVEELRERWVPEKCPPRHCRARRRHARSTTFDGYSAAMTGSMPAPPWPSSARFDNASQRCSGVTTEWNKRAAIGRRGSPNRDLRLRSTATMGMISYNRRLRKQQVRSLMQGGGGGGGAGCHSRRASSLGLAHNGAM</sequence>
<accession>A0A7J6Q4J1</accession>
<protein>
    <submittedName>
        <fullName evidence="2">Uncharacterized protein</fullName>
    </submittedName>
</protein>
<dbReference type="AlphaFoldDB" id="A0A7J6Q4J1"/>
<dbReference type="EMBL" id="JABANO010035498">
    <property type="protein sequence ID" value="KAF4703399.1"/>
    <property type="molecule type" value="Genomic_DNA"/>
</dbReference>
<feature type="compositionally biased region" description="Gly residues" evidence="1">
    <location>
        <begin position="143"/>
        <end position="152"/>
    </location>
</feature>
<feature type="region of interest" description="Disordered" evidence="1">
    <location>
        <begin position="141"/>
        <end position="169"/>
    </location>
</feature>
<feature type="non-terminal residue" evidence="2">
    <location>
        <position position="169"/>
    </location>
</feature>
<evidence type="ECO:0000313" key="3">
    <source>
        <dbReference type="Proteomes" id="UP000553632"/>
    </source>
</evidence>
<reference evidence="2 3" key="1">
    <citation type="submission" date="2020-04" db="EMBL/GenBank/DDBJ databases">
        <title>Perkinsus olseni comparative genomics.</title>
        <authorList>
            <person name="Bogema D.R."/>
        </authorList>
    </citation>
    <scope>NUCLEOTIDE SEQUENCE [LARGE SCALE GENOMIC DNA]</scope>
    <source>
        <strain evidence="2 3">ATCC PRA-207</strain>
    </source>
</reference>
<dbReference type="OMA" id="STATMGM"/>
<name>A0A7J6Q4J1_PEROL</name>
<comment type="caution">
    <text evidence="2">The sequence shown here is derived from an EMBL/GenBank/DDBJ whole genome shotgun (WGS) entry which is preliminary data.</text>
</comment>
<evidence type="ECO:0000313" key="2">
    <source>
        <dbReference type="EMBL" id="KAF4703399.1"/>
    </source>
</evidence>
<keyword evidence="3" id="KW-1185">Reference proteome</keyword>
<proteinExistence type="predicted"/>
<organism evidence="2 3">
    <name type="scientific">Perkinsus olseni</name>
    <name type="common">Perkinsus atlanticus</name>
    <dbReference type="NCBI Taxonomy" id="32597"/>
    <lineage>
        <taxon>Eukaryota</taxon>
        <taxon>Sar</taxon>
        <taxon>Alveolata</taxon>
        <taxon>Perkinsozoa</taxon>
        <taxon>Perkinsea</taxon>
        <taxon>Perkinsida</taxon>
        <taxon>Perkinsidae</taxon>
        <taxon>Perkinsus</taxon>
    </lineage>
</organism>
<evidence type="ECO:0000256" key="1">
    <source>
        <dbReference type="SAM" id="MobiDB-lite"/>
    </source>
</evidence>
<feature type="non-terminal residue" evidence="2">
    <location>
        <position position="1"/>
    </location>
</feature>